<proteinExistence type="predicted"/>
<dbReference type="EMBL" id="JACJVQ010000017">
    <property type="protein sequence ID" value="MBB6636154.1"/>
    <property type="molecule type" value="Genomic_DNA"/>
</dbReference>
<evidence type="ECO:0000313" key="2">
    <source>
        <dbReference type="Proteomes" id="UP000535838"/>
    </source>
</evidence>
<accession>A0A841SW51</accession>
<dbReference type="RefSeq" id="WP_185121381.1">
    <property type="nucleotide sequence ID" value="NZ_JACJVQ010000017.1"/>
</dbReference>
<name>A0A841SW51_9BACL</name>
<protein>
    <submittedName>
        <fullName evidence="1">Uncharacterized protein</fullName>
    </submittedName>
</protein>
<evidence type="ECO:0000313" key="1">
    <source>
        <dbReference type="EMBL" id="MBB6636154.1"/>
    </source>
</evidence>
<dbReference type="AlphaFoldDB" id="A0A841SW51"/>
<keyword evidence="2" id="KW-1185">Reference proteome</keyword>
<gene>
    <name evidence="1" type="ORF">H7B67_18690</name>
</gene>
<comment type="caution">
    <text evidence="1">The sequence shown here is derived from an EMBL/GenBank/DDBJ whole genome shotgun (WGS) entry which is preliminary data.</text>
</comment>
<reference evidence="1 2" key="1">
    <citation type="submission" date="2020-08" db="EMBL/GenBank/DDBJ databases">
        <title>Cohnella phylogeny.</title>
        <authorList>
            <person name="Dunlap C."/>
        </authorList>
    </citation>
    <scope>NUCLEOTIDE SEQUENCE [LARGE SCALE GENOMIC DNA]</scope>
    <source>
        <strain evidence="1 2">DSM 25241</strain>
    </source>
</reference>
<dbReference type="Proteomes" id="UP000535838">
    <property type="component" value="Unassembled WGS sequence"/>
</dbReference>
<sequence>MLDAERLRADAEHYFARDLKLELTNLGERLELTDAQLSHIETLAQWAYHSGFHTGLSCGRQLSFNERLRLNVQ</sequence>
<organism evidence="1 2">
    <name type="scientific">Cohnella thailandensis</name>
    <dbReference type="NCBI Taxonomy" id="557557"/>
    <lineage>
        <taxon>Bacteria</taxon>
        <taxon>Bacillati</taxon>
        <taxon>Bacillota</taxon>
        <taxon>Bacilli</taxon>
        <taxon>Bacillales</taxon>
        <taxon>Paenibacillaceae</taxon>
        <taxon>Cohnella</taxon>
    </lineage>
</organism>